<dbReference type="InterPro" id="IPR006128">
    <property type="entry name" value="Lipoprotein_PsaA-like"/>
</dbReference>
<evidence type="ECO:0000256" key="6">
    <source>
        <dbReference type="RuleBase" id="RU003512"/>
    </source>
</evidence>
<dbReference type="InterPro" id="IPR006127">
    <property type="entry name" value="ZnuA-like"/>
</dbReference>
<dbReference type="SUPFAM" id="SSF53807">
    <property type="entry name" value="Helical backbone' metal receptor"/>
    <property type="match status" value="1"/>
</dbReference>
<proteinExistence type="inferred from homology"/>
<dbReference type="Proteomes" id="UP000244926">
    <property type="component" value="Chromosome I"/>
</dbReference>
<dbReference type="PANTHER" id="PTHR42953">
    <property type="entry name" value="HIGH-AFFINITY ZINC UPTAKE SYSTEM PROTEIN ZNUA-RELATED"/>
    <property type="match status" value="1"/>
</dbReference>
<dbReference type="InterPro" id="IPR050492">
    <property type="entry name" value="Bact_metal-bind_prot9"/>
</dbReference>
<dbReference type="Pfam" id="PF01297">
    <property type="entry name" value="ZnuA"/>
    <property type="match status" value="1"/>
</dbReference>
<dbReference type="OrthoDB" id="9810636at2"/>
<organism evidence="7 8">
    <name type="scientific">Chlamydia serpentis</name>
    <dbReference type="NCBI Taxonomy" id="1967782"/>
    <lineage>
        <taxon>Bacteria</taxon>
        <taxon>Pseudomonadati</taxon>
        <taxon>Chlamydiota</taxon>
        <taxon>Chlamydiia</taxon>
        <taxon>Chlamydiales</taxon>
        <taxon>Chlamydiaceae</taxon>
        <taxon>Chlamydia/Chlamydophila group</taxon>
        <taxon>Chlamydia</taxon>
    </lineage>
</organism>
<gene>
    <name evidence="7" type="primary">adcA</name>
    <name evidence="7" type="ORF">C10C_0498</name>
</gene>
<dbReference type="RefSeq" id="WP_108896617.1">
    <property type="nucleotide sequence ID" value="NZ_LT993738.1"/>
</dbReference>
<dbReference type="KEGG" id="csee:C10C_0498"/>
<dbReference type="PANTHER" id="PTHR42953:SF3">
    <property type="entry name" value="HIGH-AFFINITY ZINC UPTAKE SYSTEM PROTEIN ZNUA"/>
    <property type="match status" value="1"/>
</dbReference>
<evidence type="ECO:0000313" key="8">
    <source>
        <dbReference type="Proteomes" id="UP000244926"/>
    </source>
</evidence>
<evidence type="ECO:0000256" key="3">
    <source>
        <dbReference type="ARBA" id="ARBA00022448"/>
    </source>
</evidence>
<dbReference type="Gene3D" id="3.40.50.1980">
    <property type="entry name" value="Nitrogenase molybdenum iron protein domain"/>
    <property type="match status" value="2"/>
</dbReference>
<keyword evidence="4" id="KW-0732">Signal</keyword>
<evidence type="ECO:0000313" key="7">
    <source>
        <dbReference type="EMBL" id="SPN73660.1"/>
    </source>
</evidence>
<dbReference type="PRINTS" id="PR00690">
    <property type="entry name" value="ADHESNFAMILY"/>
</dbReference>
<dbReference type="GO" id="GO:0030001">
    <property type="term" value="P:metal ion transport"/>
    <property type="evidence" value="ECO:0007669"/>
    <property type="project" value="InterPro"/>
</dbReference>
<keyword evidence="3 6" id="KW-0813">Transport</keyword>
<keyword evidence="5" id="KW-0574">Periplasm</keyword>
<keyword evidence="8" id="KW-1185">Reference proteome</keyword>
<evidence type="ECO:0000256" key="2">
    <source>
        <dbReference type="ARBA" id="ARBA00011028"/>
    </source>
</evidence>
<comment type="subcellular location">
    <subcellularLocation>
        <location evidence="1">Periplasm</location>
    </subcellularLocation>
</comment>
<reference evidence="8" key="1">
    <citation type="submission" date="2017-11" db="EMBL/GenBank/DDBJ databases">
        <authorList>
            <person name="Seth-Smith MB H."/>
        </authorList>
    </citation>
    <scope>NUCLEOTIDE SEQUENCE [LARGE SCALE GENOMIC DNA]</scope>
</reference>
<sequence>MHKVIVFVFFILCSLKSYGHHAIDKPHILVSIAPYKFLVEQIAEDTCFVYTIVTNHYDPHSYELPPRQIKSLQQGDLWFRIGEAFEKTCEKNLTCEQVDLSKNVSLIQEKSCCNKHTTNYDTHIWLSPTNLKIQVETIVTTLSSKYPKYASQYQRNGTKLLSILDELDQEVRILTSKAKQRHILVSHGAFGYFCRDYNFSQHTLEKSSHVDPSPKDVARIFHEIEHYKISSVILLEYAGRRSSAMLAKRFHMHTVNLDPYAENVILNLKTIATTFSSL</sequence>
<evidence type="ECO:0000256" key="4">
    <source>
        <dbReference type="ARBA" id="ARBA00022729"/>
    </source>
</evidence>
<dbReference type="GO" id="GO:0007155">
    <property type="term" value="P:cell adhesion"/>
    <property type="evidence" value="ECO:0007669"/>
    <property type="project" value="InterPro"/>
</dbReference>
<protein>
    <submittedName>
        <fullName evidence="7">Uncharacterized protein</fullName>
    </submittedName>
</protein>
<evidence type="ECO:0000256" key="1">
    <source>
        <dbReference type="ARBA" id="ARBA00004418"/>
    </source>
</evidence>
<dbReference type="GO" id="GO:0046872">
    <property type="term" value="F:metal ion binding"/>
    <property type="evidence" value="ECO:0007669"/>
    <property type="project" value="InterPro"/>
</dbReference>
<dbReference type="EMBL" id="LT993738">
    <property type="protein sequence ID" value="SPN73660.1"/>
    <property type="molecule type" value="Genomic_DNA"/>
</dbReference>
<comment type="similarity">
    <text evidence="2 6">Belongs to the bacterial solute-binding protein 9 family.</text>
</comment>
<dbReference type="AlphaFoldDB" id="A0A2R8FB42"/>
<accession>A0A2R8FB42</accession>
<name>A0A2R8FB42_9CHLA</name>
<dbReference type="GO" id="GO:0042597">
    <property type="term" value="C:periplasmic space"/>
    <property type="evidence" value="ECO:0007669"/>
    <property type="project" value="UniProtKB-SubCell"/>
</dbReference>
<evidence type="ECO:0000256" key="5">
    <source>
        <dbReference type="ARBA" id="ARBA00022764"/>
    </source>
</evidence>